<dbReference type="InterPro" id="IPR011333">
    <property type="entry name" value="SKP1/BTB/POZ_sf"/>
</dbReference>
<dbReference type="OrthoDB" id="2129688at2759"/>
<sequence>MAQQNKKRKHNEDLAPAQQGPPSPIIFLARSVKADTRFTVFRQEFHLHSSGLKHHSNYFRKFLDSADKQPAPAYALFKYDYRSVIDEDGSWALMPASDSPEITYQQMTLVDGLEEETEALRKLLCAIHSKNYRIETADELKSLTRLADYYCALPVVSATLTGALFKSSMFKDSPTIYNTQECVCHNDCAALLLLARKLRHGALFRECLIYTVGRWNSLPDLERDIIKEDQELYTLVRIKLSFLYETLAKTQGALLSALCEEKVELYKIVECNYSSRLIGGSVSMYRALCNEHSFDSLSEKEETKELGDLILSLLKNNLALGCIGEDSGKGDGVFEYTFLCTEIEDDEFPWDLEEMDW</sequence>
<dbReference type="Proteomes" id="UP000297527">
    <property type="component" value="Unassembled WGS sequence"/>
</dbReference>
<evidence type="ECO:0008006" key="4">
    <source>
        <dbReference type="Google" id="ProtNLM"/>
    </source>
</evidence>
<evidence type="ECO:0000313" key="3">
    <source>
        <dbReference type="Proteomes" id="UP000297527"/>
    </source>
</evidence>
<proteinExistence type="predicted"/>
<reference evidence="2 3" key="1">
    <citation type="submission" date="2017-12" db="EMBL/GenBank/DDBJ databases">
        <title>Comparative genomics of Botrytis spp.</title>
        <authorList>
            <person name="Valero-Jimenez C.A."/>
            <person name="Tapia P."/>
            <person name="Veloso J."/>
            <person name="Silva-Moreno E."/>
            <person name="Staats M."/>
            <person name="Valdes J.H."/>
            <person name="Van Kan J.A.L."/>
        </authorList>
    </citation>
    <scope>NUCLEOTIDE SEQUENCE [LARGE SCALE GENOMIC DNA]</scope>
    <source>
        <strain evidence="2 3">MUCL11595</strain>
    </source>
</reference>
<keyword evidence="3" id="KW-1185">Reference proteome</keyword>
<dbReference type="Gene3D" id="3.30.710.10">
    <property type="entry name" value="Potassium Channel Kv1.1, Chain A"/>
    <property type="match status" value="1"/>
</dbReference>
<name>A0A4Z1HPA6_9HELO</name>
<protein>
    <recommendedName>
        <fullName evidence="4">BTB domain-containing protein</fullName>
    </recommendedName>
</protein>
<dbReference type="EMBL" id="PQXN01000181">
    <property type="protein sequence ID" value="TGO50541.1"/>
    <property type="molecule type" value="Genomic_DNA"/>
</dbReference>
<dbReference type="AlphaFoldDB" id="A0A4Z1HPA6"/>
<comment type="caution">
    <text evidence="2">The sequence shown here is derived from an EMBL/GenBank/DDBJ whole genome shotgun (WGS) entry which is preliminary data.</text>
</comment>
<evidence type="ECO:0000313" key="2">
    <source>
        <dbReference type="EMBL" id="TGO50541.1"/>
    </source>
</evidence>
<gene>
    <name evidence="2" type="ORF">BCON_0181g00080</name>
</gene>
<evidence type="ECO:0000256" key="1">
    <source>
        <dbReference type="SAM" id="MobiDB-lite"/>
    </source>
</evidence>
<feature type="region of interest" description="Disordered" evidence="1">
    <location>
        <begin position="1"/>
        <end position="22"/>
    </location>
</feature>
<organism evidence="2 3">
    <name type="scientific">Botryotinia convoluta</name>
    <dbReference type="NCBI Taxonomy" id="54673"/>
    <lineage>
        <taxon>Eukaryota</taxon>
        <taxon>Fungi</taxon>
        <taxon>Dikarya</taxon>
        <taxon>Ascomycota</taxon>
        <taxon>Pezizomycotina</taxon>
        <taxon>Leotiomycetes</taxon>
        <taxon>Helotiales</taxon>
        <taxon>Sclerotiniaceae</taxon>
        <taxon>Botryotinia</taxon>
    </lineage>
</organism>
<accession>A0A4Z1HPA6</accession>